<keyword evidence="1" id="KW-1133">Transmembrane helix</keyword>
<reference evidence="2 3" key="1">
    <citation type="submission" date="2019-09" db="EMBL/GenBank/DDBJ databases">
        <title>Sulfurimonas gotlandica sp. nov., a chemoautotrophic and psychrotolerant epsilonproteobacterium isolated from a pelagic redoxcline, and an emended description of the genus Sulfurimonas.</title>
        <authorList>
            <person name="Wang S."/>
            <person name="Jiang L."/>
            <person name="Shao S."/>
        </authorList>
    </citation>
    <scope>NUCLEOTIDE SEQUENCE [LARGE SCALE GENOMIC DNA]</scope>
    <source>
        <strain evidence="2 3">GYSZ_1</strain>
    </source>
</reference>
<gene>
    <name evidence="2" type="ORF">FJR48_05910</name>
</gene>
<keyword evidence="1" id="KW-0812">Transmembrane</keyword>
<dbReference type="EMBL" id="CP043617">
    <property type="protein sequence ID" value="QFR49285.1"/>
    <property type="molecule type" value="Genomic_DNA"/>
</dbReference>
<dbReference type="Proteomes" id="UP000326944">
    <property type="component" value="Chromosome"/>
</dbReference>
<evidence type="ECO:0000256" key="1">
    <source>
        <dbReference type="SAM" id="Phobius"/>
    </source>
</evidence>
<keyword evidence="3" id="KW-1185">Reference proteome</keyword>
<sequence>MSFKFFLFCFMGVLLIGCSDSNNEKIQLLDKKYASAQNSQIKNKIQKQQDDVKVQISKIQAQNKLDIAKVEAQNKIEIEKVKSSTSKDIALIDAKTKTEDTRVLIYIAVIAGILLFILMIIFYLNNKKNRDIKLKLHQAELKQQKEIAEREMEEKRLQMLVNLVSEDKLPKEMQEELVSLMGKKSNLIIESKIS</sequence>
<feature type="transmembrane region" description="Helical" evidence="1">
    <location>
        <begin position="103"/>
        <end position="124"/>
    </location>
</feature>
<dbReference type="PROSITE" id="PS51257">
    <property type="entry name" value="PROKAR_LIPOPROTEIN"/>
    <property type="match status" value="1"/>
</dbReference>
<dbReference type="RefSeq" id="WP_152307228.1">
    <property type="nucleotide sequence ID" value="NZ_CP043617.1"/>
</dbReference>
<organism evidence="2 3">
    <name type="scientific">Sulfurimonas lithotrophica</name>
    <dbReference type="NCBI Taxonomy" id="2590022"/>
    <lineage>
        <taxon>Bacteria</taxon>
        <taxon>Pseudomonadati</taxon>
        <taxon>Campylobacterota</taxon>
        <taxon>Epsilonproteobacteria</taxon>
        <taxon>Campylobacterales</taxon>
        <taxon>Sulfurimonadaceae</taxon>
        <taxon>Sulfurimonas</taxon>
    </lineage>
</organism>
<dbReference type="AlphaFoldDB" id="A0A5P8P0Q0"/>
<evidence type="ECO:0000313" key="2">
    <source>
        <dbReference type="EMBL" id="QFR49285.1"/>
    </source>
</evidence>
<protein>
    <submittedName>
        <fullName evidence="2">Uncharacterized protein</fullName>
    </submittedName>
</protein>
<keyword evidence="1" id="KW-0472">Membrane</keyword>
<proteinExistence type="predicted"/>
<evidence type="ECO:0000313" key="3">
    <source>
        <dbReference type="Proteomes" id="UP000326944"/>
    </source>
</evidence>
<name>A0A5P8P0Q0_9BACT</name>
<accession>A0A5P8P0Q0</accession>
<dbReference type="KEGG" id="sulg:FJR48_05910"/>